<protein>
    <submittedName>
        <fullName evidence="4">Sir2 silent information regulator family NAD-dependent deacetylase</fullName>
    </submittedName>
</protein>
<dbReference type="GO" id="GO:0017136">
    <property type="term" value="F:histone deacetylase activity, NAD-dependent"/>
    <property type="evidence" value="ECO:0007669"/>
    <property type="project" value="TreeGrafter"/>
</dbReference>
<comment type="caution">
    <text evidence="2">Lacks conserved residue(s) required for the propagation of feature annotation.</text>
</comment>
<feature type="binding site" evidence="2">
    <location>
        <position position="148"/>
    </location>
    <ligand>
        <name>Zn(2+)</name>
        <dbReference type="ChEBI" id="CHEBI:29105"/>
    </ligand>
</feature>
<name>A0A9D1EEJ3_9FIRM</name>
<dbReference type="AlphaFoldDB" id="A0A9D1EEJ3"/>
<dbReference type="PANTHER" id="PTHR11085">
    <property type="entry name" value="NAD-DEPENDENT PROTEIN DEACYLASE SIRTUIN-5, MITOCHONDRIAL-RELATED"/>
    <property type="match status" value="1"/>
</dbReference>
<keyword evidence="1" id="KW-0520">NAD</keyword>
<evidence type="ECO:0000313" key="5">
    <source>
        <dbReference type="Proteomes" id="UP000824201"/>
    </source>
</evidence>
<feature type="binding site" evidence="2">
    <location>
        <position position="199"/>
    </location>
    <ligand>
        <name>Zn(2+)</name>
        <dbReference type="ChEBI" id="CHEBI:29105"/>
    </ligand>
</feature>
<dbReference type="PANTHER" id="PTHR11085:SF10">
    <property type="entry name" value="NAD-DEPENDENT PROTEIN DEACYLASE SIRTUIN-5, MITOCHONDRIAL-RELATED"/>
    <property type="match status" value="1"/>
</dbReference>
<evidence type="ECO:0000313" key="4">
    <source>
        <dbReference type="EMBL" id="HIR88690.1"/>
    </source>
</evidence>
<dbReference type="InterPro" id="IPR029035">
    <property type="entry name" value="DHS-like_NAD/FAD-binding_dom"/>
</dbReference>
<evidence type="ECO:0000256" key="1">
    <source>
        <dbReference type="ARBA" id="ARBA00023027"/>
    </source>
</evidence>
<dbReference type="GO" id="GO:0046872">
    <property type="term" value="F:metal ion binding"/>
    <property type="evidence" value="ECO:0007669"/>
    <property type="project" value="UniProtKB-KW"/>
</dbReference>
<reference evidence="4" key="1">
    <citation type="submission" date="2020-10" db="EMBL/GenBank/DDBJ databases">
        <authorList>
            <person name="Gilroy R."/>
        </authorList>
    </citation>
    <scope>NUCLEOTIDE SEQUENCE</scope>
    <source>
        <strain evidence="4">ChiW13-3771</strain>
    </source>
</reference>
<gene>
    <name evidence="4" type="ORF">IAC96_07045</name>
</gene>
<dbReference type="Proteomes" id="UP000824201">
    <property type="component" value="Unassembled WGS sequence"/>
</dbReference>
<organism evidence="4 5">
    <name type="scientific">Candidatus Fimimorpha faecalis</name>
    <dbReference type="NCBI Taxonomy" id="2840824"/>
    <lineage>
        <taxon>Bacteria</taxon>
        <taxon>Bacillati</taxon>
        <taxon>Bacillota</taxon>
        <taxon>Clostridia</taxon>
        <taxon>Eubacteriales</taxon>
        <taxon>Candidatus Fimimorpha</taxon>
    </lineage>
</organism>
<accession>A0A9D1EEJ3</accession>
<comment type="caution">
    <text evidence="4">The sequence shown here is derived from an EMBL/GenBank/DDBJ whole genome shotgun (WGS) entry which is preliminary data.</text>
</comment>
<sequence length="311" mass="36212">MFGPFRIYDTKNGIEKLRETLEQSEAIIIGAGAGLSTSAGFTYTGERFETYFHDFHLKYHFNDMYSGGFYPYNTLEEYWAYWSRYIYINRYMNAPKPVYNQLLNLVKEKDYFVITTNVDHCFQKAGFDKHRIFYTQGDYGLFQCSEPCHPKTYDNEDLIRKMVKAQGFDIAEDHTLIFPENVTLKMSIPTKLIPHCPKCGKPMNMNLRSDDSFVQDDGWNIHANYYEEFLYQHKNKKTLFLDLGTGANTPIIIKIPFIHMTKDWPDATYASLNYGEAFAPDEIKKKSICINDDIGSILNKLSLYSTSVNFH</sequence>
<dbReference type="PROSITE" id="PS50305">
    <property type="entry name" value="SIRTUIN"/>
    <property type="match status" value="1"/>
</dbReference>
<proteinExistence type="predicted"/>
<dbReference type="Gene3D" id="3.40.50.1220">
    <property type="entry name" value="TPP-binding domain"/>
    <property type="match status" value="1"/>
</dbReference>
<keyword evidence="2" id="KW-0862">Zinc</keyword>
<dbReference type="EMBL" id="DVHN01000081">
    <property type="protein sequence ID" value="HIR88690.1"/>
    <property type="molecule type" value="Genomic_DNA"/>
</dbReference>
<dbReference type="SUPFAM" id="SSF52467">
    <property type="entry name" value="DHS-like NAD/FAD-binding domain"/>
    <property type="match status" value="1"/>
</dbReference>
<feature type="binding site" evidence="2">
    <location>
        <position position="196"/>
    </location>
    <ligand>
        <name>Zn(2+)</name>
        <dbReference type="ChEBI" id="CHEBI:29105"/>
    </ligand>
</feature>
<dbReference type="GO" id="GO:0070403">
    <property type="term" value="F:NAD+ binding"/>
    <property type="evidence" value="ECO:0007669"/>
    <property type="project" value="TreeGrafter"/>
</dbReference>
<feature type="domain" description="Deacetylase sirtuin-type" evidence="3">
    <location>
        <begin position="7"/>
        <end position="311"/>
    </location>
</feature>
<reference evidence="4" key="2">
    <citation type="journal article" date="2021" name="PeerJ">
        <title>Extensive microbial diversity within the chicken gut microbiome revealed by metagenomics and culture.</title>
        <authorList>
            <person name="Gilroy R."/>
            <person name="Ravi A."/>
            <person name="Getino M."/>
            <person name="Pursley I."/>
            <person name="Horton D.L."/>
            <person name="Alikhan N.F."/>
            <person name="Baker D."/>
            <person name="Gharbi K."/>
            <person name="Hall N."/>
            <person name="Watson M."/>
            <person name="Adriaenssens E.M."/>
            <person name="Foster-Nyarko E."/>
            <person name="Jarju S."/>
            <person name="Secka A."/>
            <person name="Antonio M."/>
            <person name="Oren A."/>
            <person name="Chaudhuri R.R."/>
            <person name="La Ragione R."/>
            <person name="Hildebrand F."/>
            <person name="Pallen M.J."/>
        </authorList>
    </citation>
    <scope>NUCLEOTIDE SEQUENCE</scope>
    <source>
        <strain evidence="4">ChiW13-3771</strain>
    </source>
</reference>
<evidence type="ECO:0000259" key="3">
    <source>
        <dbReference type="PROSITE" id="PS50305"/>
    </source>
</evidence>
<dbReference type="InterPro" id="IPR026590">
    <property type="entry name" value="Ssirtuin_cat_dom"/>
</dbReference>
<dbReference type="InterPro" id="IPR050134">
    <property type="entry name" value="NAD-dep_sirtuin_deacylases"/>
</dbReference>
<evidence type="ECO:0000256" key="2">
    <source>
        <dbReference type="PROSITE-ProRule" id="PRU00236"/>
    </source>
</evidence>
<feature type="binding site" evidence="2">
    <location>
        <position position="144"/>
    </location>
    <ligand>
        <name>Zn(2+)</name>
        <dbReference type="ChEBI" id="CHEBI:29105"/>
    </ligand>
</feature>
<keyword evidence="2" id="KW-0479">Metal-binding</keyword>